<keyword evidence="2" id="KW-0597">Phosphoprotein</keyword>
<feature type="region of interest" description="C-terminal hotdog fold" evidence="8">
    <location>
        <begin position="2338"/>
        <end position="2491"/>
    </location>
</feature>
<dbReference type="InterPro" id="IPR057326">
    <property type="entry name" value="KR_dom"/>
</dbReference>
<dbReference type="InterPro" id="IPR016035">
    <property type="entry name" value="Acyl_Trfase/lysoPLipase"/>
</dbReference>
<dbReference type="Gene3D" id="3.90.180.10">
    <property type="entry name" value="Medium-chain alcohol dehydrogenases, catalytic domain"/>
    <property type="match status" value="1"/>
</dbReference>
<dbReference type="InterPro" id="IPR020843">
    <property type="entry name" value="ER"/>
</dbReference>
<keyword evidence="5" id="KW-0560">Oxidoreductase</keyword>
<dbReference type="Gene3D" id="3.40.47.10">
    <property type="match status" value="1"/>
</dbReference>
<keyword evidence="3" id="KW-0808">Transferase</keyword>
<evidence type="ECO:0000256" key="8">
    <source>
        <dbReference type="PROSITE-ProRule" id="PRU01363"/>
    </source>
</evidence>
<dbReference type="InterPro" id="IPR001227">
    <property type="entry name" value="Ac_transferase_dom_sf"/>
</dbReference>
<gene>
    <name evidence="12" type="ORF">Dda_4388</name>
</gene>
<evidence type="ECO:0000313" key="12">
    <source>
        <dbReference type="EMBL" id="KAJ6260165.1"/>
    </source>
</evidence>
<dbReference type="InterPro" id="IPR009081">
    <property type="entry name" value="PP-bd_ACP"/>
</dbReference>
<dbReference type="InterPro" id="IPR015424">
    <property type="entry name" value="PyrdxlP-dep_Trfase"/>
</dbReference>
<dbReference type="GO" id="GO:0004312">
    <property type="term" value="F:fatty acid synthase activity"/>
    <property type="evidence" value="ECO:0007669"/>
    <property type="project" value="TreeGrafter"/>
</dbReference>
<dbReference type="InterPro" id="IPR014043">
    <property type="entry name" value="Acyl_transferase_dom"/>
</dbReference>
<dbReference type="GO" id="GO:0016491">
    <property type="term" value="F:oxidoreductase activity"/>
    <property type="evidence" value="ECO:0007669"/>
    <property type="project" value="UniProtKB-KW"/>
</dbReference>
<keyword evidence="13" id="KW-1185">Reference proteome</keyword>
<dbReference type="SMART" id="SM00825">
    <property type="entry name" value="PKS_KS"/>
    <property type="match status" value="1"/>
</dbReference>
<dbReference type="SUPFAM" id="SSF55048">
    <property type="entry name" value="Probable ACP-binding domain of malonyl-CoA ACP transacylase"/>
    <property type="match status" value="1"/>
</dbReference>
<dbReference type="SUPFAM" id="SSF55729">
    <property type="entry name" value="Acyl-CoA N-acyltransferases (Nat)"/>
    <property type="match status" value="1"/>
</dbReference>
<evidence type="ECO:0000256" key="7">
    <source>
        <dbReference type="ARBA" id="ARBA00023315"/>
    </source>
</evidence>
<dbReference type="InterPro" id="IPR036291">
    <property type="entry name" value="NAD(P)-bd_dom_sf"/>
</dbReference>
<keyword evidence="4" id="KW-0521">NADP</keyword>
<dbReference type="PROSITE" id="PS52019">
    <property type="entry name" value="PKS_MFAS_DH"/>
    <property type="match status" value="1"/>
</dbReference>
<dbReference type="Gene3D" id="3.40.630.30">
    <property type="match status" value="1"/>
</dbReference>
<protein>
    <recommendedName>
        <fullName evidence="14">Polyketide synthase</fullName>
    </recommendedName>
</protein>
<dbReference type="Pfam" id="PF00698">
    <property type="entry name" value="Acyl_transf_1"/>
    <property type="match status" value="1"/>
</dbReference>
<keyword evidence="1" id="KW-0596">Phosphopantetheine</keyword>
<dbReference type="PROSITE" id="PS50075">
    <property type="entry name" value="CARRIER"/>
    <property type="match status" value="1"/>
</dbReference>
<dbReference type="PANTHER" id="PTHR43775">
    <property type="entry name" value="FATTY ACID SYNTHASE"/>
    <property type="match status" value="1"/>
</dbReference>
<dbReference type="SMART" id="SM00826">
    <property type="entry name" value="PKS_DH"/>
    <property type="match status" value="1"/>
</dbReference>
<dbReference type="GO" id="GO:0004315">
    <property type="term" value="F:3-oxoacyl-[acyl-carrier-protein] synthase activity"/>
    <property type="evidence" value="ECO:0007669"/>
    <property type="project" value="InterPro"/>
</dbReference>
<evidence type="ECO:0000256" key="6">
    <source>
        <dbReference type="ARBA" id="ARBA00023268"/>
    </source>
</evidence>
<dbReference type="InterPro" id="IPR016181">
    <property type="entry name" value="Acyl_CoA_acyltransferase"/>
</dbReference>
<dbReference type="InterPro" id="IPR020807">
    <property type="entry name" value="PKS_DH"/>
</dbReference>
<evidence type="ECO:0000256" key="3">
    <source>
        <dbReference type="ARBA" id="ARBA00022679"/>
    </source>
</evidence>
<keyword evidence="7" id="KW-0012">Acyltransferase</keyword>
<dbReference type="SMART" id="SM00827">
    <property type="entry name" value="PKS_AT"/>
    <property type="match status" value="1"/>
</dbReference>
<dbReference type="InterPro" id="IPR015421">
    <property type="entry name" value="PyrdxlP-dep_Trfase_major"/>
</dbReference>
<dbReference type="Gene3D" id="3.40.50.720">
    <property type="entry name" value="NAD(P)-binding Rossmann-like Domain"/>
    <property type="match status" value="1"/>
</dbReference>
<dbReference type="Pfam" id="PF16197">
    <property type="entry name" value="KAsynt_C_assoc"/>
    <property type="match status" value="1"/>
</dbReference>
<feature type="domain" description="Ketosynthase family 3 (KS3)" evidence="10">
    <location>
        <begin position="1260"/>
        <end position="1688"/>
    </location>
</feature>
<dbReference type="SUPFAM" id="SSF50129">
    <property type="entry name" value="GroES-like"/>
    <property type="match status" value="1"/>
</dbReference>
<dbReference type="InterPro" id="IPR049900">
    <property type="entry name" value="PKS_mFAS_DH"/>
</dbReference>
<dbReference type="InterPro" id="IPR042104">
    <property type="entry name" value="PKS_dehydratase_sf"/>
</dbReference>
<dbReference type="PROSITE" id="PS00606">
    <property type="entry name" value="KS3_1"/>
    <property type="match status" value="1"/>
</dbReference>
<dbReference type="SUPFAM" id="SSF47336">
    <property type="entry name" value="ACP-like"/>
    <property type="match status" value="1"/>
</dbReference>
<comment type="caution">
    <text evidence="8">Lacks conserved residue(s) required for the propagation of feature annotation.</text>
</comment>
<dbReference type="SUPFAM" id="SSF53901">
    <property type="entry name" value="Thiolase-like"/>
    <property type="match status" value="1"/>
</dbReference>
<dbReference type="Pfam" id="PF21089">
    <property type="entry name" value="PKS_DH_N"/>
    <property type="match status" value="1"/>
</dbReference>
<dbReference type="InterPro" id="IPR049552">
    <property type="entry name" value="PKS_DH_N"/>
</dbReference>
<dbReference type="SUPFAM" id="SSF53383">
    <property type="entry name" value="PLP-dependent transferases"/>
    <property type="match status" value="2"/>
</dbReference>
<proteinExistence type="predicted"/>
<feature type="domain" description="Carrier" evidence="9">
    <location>
        <begin position="3462"/>
        <end position="3540"/>
    </location>
</feature>
<dbReference type="PANTHER" id="PTHR43775:SF50">
    <property type="entry name" value="HIGHLY REDUCING POLYKETIDE SYNTHASE SRDA"/>
    <property type="match status" value="1"/>
</dbReference>
<dbReference type="GO" id="GO:0044550">
    <property type="term" value="P:secondary metabolite biosynthetic process"/>
    <property type="evidence" value="ECO:0007669"/>
    <property type="project" value="TreeGrafter"/>
</dbReference>
<dbReference type="InterPro" id="IPR016039">
    <property type="entry name" value="Thiolase-like"/>
</dbReference>
<dbReference type="InterPro" id="IPR018201">
    <property type="entry name" value="Ketoacyl_synth_AS"/>
</dbReference>
<sequence length="3541" mass="390196">MLNINLEPAAETLNGHNSKAAVVCVREISYKSDSDSSEFGKGALGSPSSELTEWDVFDSGNLPGSPELGAVDQGKNFVQLAFRSSQTQWMDDPVINQWRDPTHRIHDVLQEADDLLISWTSQSPLVQPFSPFTDPLWLEPGAMLAKIGLPWHNNQINMPDEIDTSFPFHFKAFEQLAIKEKGARVGDSDAYGYISNYNEANCWCIRSLQEELREKCLHKNARPLLLYDNFEEDIIYMAEQFFGLQVYHLDLSEDFGKILERLKQITDNCVRPVIFAATLAATSGKSDDLDVICKLSRSIPLLLHLDTSRNFDYITTLTDEDMEALGIRKLKLAVKTVDDPLESSNGTVITSTIVAGGANHTNPTPAVALRPAALGGKRHKVAYTRASDSALAGSRDAISPLWLALQEIRFGKTGYQQIYQRCSQLRKTLLNSLTQAGVSIAAPSYSLDIIIDRKYYDEEEISDLVSLGGTLSNAGDIVLTVQPSVRPHDINTLISILSKGSTSVPLNIHEPEKITQPQHLSQLYPMPSSVIKELEATVHSWKIASRSAAGYPFHMGSYSALGPVIGCFFDVRVPKPWLESQTTRLLNSRMEAFGLQSHQMSSFTAAFTNGSTMGNRLGIHAALKRLPGAFVYYSAESHYSVAKTVRDCDTLVNRWSTSLKPRFAEIQCTENGSISIASLVKQALEDRADCRLNGQDYHMVLFMNMGTTFVGAQDDLKGIFAALSKVGIKISHIHTDGALDFGFGNQGISLGFPGEVNAHGIPLVQGVTLSHHKAMGNMVSGEVLYFTPKIEYKNPEKPQPPALNWAVDPRIVFESWLYDRVYSAADAKNMMQYCRRNAARLEMLLQQIGIRTSRNQDSIIVVLERPSPWIIEEFSLRPQGDWVHFVTMPHVSPSTIDLFIGRIICVKAQCLAAFSYVKPLLESTMMQPVSIIRLHIRDSTAKEIIDRSATAVPLIMGANTGDDISSIANSSIRSAISVAILNKSGELEAALMIESFRDTSIQVGPLLLTSLRASDSDALINVCQQLTGIQTMASPSKISNQNIDESIAFNAPEGFAFRDATLDDVESITRLWYMTFYASHDFWKAVTPDTPAGRAWVKELFAISIRASPDRHRIFVVEDLAKEKKLVAFLRFQVPITDGTQHHNPIPEYPPEWDAKWLNGVWGGIANKRKEVMGDKVHWLGEFIGTDPAYKRQRLAFILEDWFCRQQDAFGIQGYHVATQAGRLFHQSLGYKDIGYDPEAYIDNPDVRQGLVHENEGQNKDPIAIVGLACKLPGEASSSSKFWDLLVNGRSGQCDFPSSRFNINGFYNENPSAGSINMKGGYFLQEELRNFENDFFQINNAEAICMDPQQRKLLEVVFECFESAGITLEGISGTNTGCYVGSFTVDYLAMQLRDVDNIGRHSMLGMGSTLLSNRISHVFNLQGPSMTVDTACSASMYCLHNACLALDAGDCDGAIIAAANLVQSIEQQVGMMKAGVLSKTSMCHTFDAAADGYGRADGVGVLYLKRLSDAIQAGDPIRAVIRGTSVNSNGRTQGISLPSADQQEKVIRKAYAKAGLNFDKTTYLECHGTGTVVGDPIEIEAISRVFKANSQPLRIGSVKTNIGHSEAASTLSGLIKVTMALENNFIPATVGIKTINPKLKCTERGVKIVTNGEPWFQSNNAKTGPVLLRAGVNSLGYGGANGHAILENAASHLPPNYNSAAKEIKSDRSKFLVPISASTSEALDRRINNLSLYMRDMKMLSVRDLVYTLACRRSHLGKRGYLLLSKDFSPEEISLDNTRTAASAISEIPSQFAFIFTGQGAQWPQMGMELLDEFPVFQDAFVEMDLVLQSLPEPPTWTLKEILTEPKETSHVVDPAYSQVICTAVQVALVLLLQSWNIRPAAVVGHSSGEVGAAFSAGFISLAEAITTAYYRGYVIGKCENVLDGAMIAAGISQVDAKKLIGDLNLVGKICVGCINSPLSVTMSGDGPAIMIMTKYLEKQNLFVRKLLTQGRAYHSHHMSALGEDYETLLEKAKTLETPVWTKVKHATTWISSVTGDVFHKSSYNHSYWRKNLEMPVEFFKAVSCLSRLGSYQLIELGPHSALELPIKQIRSKLGVNEIKMPYSATIIRNKNSVDSLLSMAGQLYLSGYVVSFDKINGLNLAPGFATNYRVVHDLPTYPWTYTDTPLWRESRAGSDFRFRKYPRHELLGSSVTGGNGIDYLWRNILNLKESTWLDQYKLGDKTLFPVSAYIAMIIEAIRQKVVDNLETVGDSKIYLTDVKFLSELVLPDDAVFSSSLELFTTLRPVSIASTSNMDKKWGFSITSFSDGVSTTHVIGTARIKLEIAAPAVDSSFCEGALEPSAPRIWYKQFGRKGLDLGSEFRNFTDLSVSRLRNQFICHAEVPSSQSSNGHDYWAVHPTAIESMIVASLVALTAGKISALAPKIVTRIGSVNISLNYNQSSDQKSWSIISNGIVTNFGCAQVNAKLIGDNNRIGVQLEDIELVPFLGCQRDAVAQRHPMSRVIWKPDPSPEFMTDEGLSAYLKNSATGDSENNFLDEATKNLTSCLNIIGHKNPYLRVLELGNGPNWFTTMAMNALSAGSPFPLLRSYTRGTFKPDNQLSGSNVDLRTGDYGNFQDLSSSMLFDLIIISDYLSSAYYLSRMPEILKSRLDLRGRILSIGPLDNKTSLSNIGLTTIKAEGSMSAISLIHRDEDNNVATVGEVAPVIVIEEAPTALGDSIIKEISLIANQHARRLVFSELTSETNLLGSRIISLLEIEKPILATATEDQFDKLKILTSISKALIWVTCGNLLSGQSPDHGIAFGLCRSIALEQPSLRIFTYDIDEICTKPKQTAQNIVSLLNKPLQESEDSEFIEQKGIVHVSRVVPDAKLNEAFQQVQDASFIRMPLEQVGSAELCSKEPGGLERAIFQRIQLPALDSHEIKIAVKSANLNSEYFRIAGGAAKQADCLNEFIGIIEEVGSNVKELVVGDRVYVMAPGNLRTMEVVPQWACQKLKNTETLSSLSVLPFTYASAIYAIENVARLHKGETILIHPGVSSTGMALIRLAQLQGARVFATVDTKAQKHFIIETFSIPPEDVFLLNQNSFESEVMAATNRFGVDVVINNMVAEMPHGIWKCCGSLGRCIDLSPPEVHKNNQRSPELPASITYTRIDLRELYASPNPRHHSIWAALIKQVFSLYRERKIIEFQVETSDIEHVIDVLSRQKANTGTGKITISLESPNSVLKVEPLRYTMRFDATKSYLMIGCLGGLGRSLARWMLDQGARKFVFLSRSGTKNVSAHRLVEDLENLGAKCTIVVGDVCRLHDVERMVKETDGSIGGVVQAAMGLKPSLFTTMDGKSWHQGIDPKVRGTWNIHNALKGRDQLDFFLCLSSVSGTVGSAAEGNYCAANHFLDNFACFRRSHGLPATAVGLSQISEVGYLHENPKAEALFLRKGFSRAHEQEGKAVAQNDEIPSEISNARATGVDLHQATTTYLAKEFGRLILMPAEKIIVTKSLDSFGMDSMVAAEFRSWFFKTFKFEISYNELLSKNTTMESLSATVVEQIA</sequence>
<dbReference type="InterPro" id="IPR011032">
    <property type="entry name" value="GroES-like_sf"/>
</dbReference>
<name>A0AAD6IWS9_DREDA</name>
<dbReference type="CDD" id="cd05195">
    <property type="entry name" value="enoyl_red"/>
    <property type="match status" value="1"/>
</dbReference>
<dbReference type="InterPro" id="IPR032821">
    <property type="entry name" value="PKS_assoc"/>
</dbReference>
<evidence type="ECO:0000256" key="4">
    <source>
        <dbReference type="ARBA" id="ARBA00022857"/>
    </source>
</evidence>
<evidence type="ECO:0000256" key="1">
    <source>
        <dbReference type="ARBA" id="ARBA00022450"/>
    </source>
</evidence>
<dbReference type="Gene3D" id="3.40.640.10">
    <property type="entry name" value="Type I PLP-dependent aspartate aminotransferase-like (Major domain)"/>
    <property type="match status" value="1"/>
</dbReference>
<dbReference type="Gene3D" id="3.40.366.10">
    <property type="entry name" value="Malonyl-Coenzyme A Acyl Carrier Protein, domain 2"/>
    <property type="match status" value="1"/>
</dbReference>
<feature type="domain" description="PKS/mFAS DH" evidence="11">
    <location>
        <begin position="2185"/>
        <end position="2491"/>
    </location>
</feature>
<dbReference type="SUPFAM" id="SSF52151">
    <property type="entry name" value="FabD/lysophospholipase-like"/>
    <property type="match status" value="1"/>
</dbReference>
<dbReference type="Pfam" id="PF00109">
    <property type="entry name" value="ketoacyl-synt"/>
    <property type="match status" value="1"/>
</dbReference>
<dbReference type="SMART" id="SM00829">
    <property type="entry name" value="PKS_ER"/>
    <property type="match status" value="1"/>
</dbReference>
<dbReference type="InterPro" id="IPR050091">
    <property type="entry name" value="PKS_NRPS_Biosynth_Enz"/>
</dbReference>
<dbReference type="InterPro" id="IPR020841">
    <property type="entry name" value="PKS_Beta-ketoAc_synthase_dom"/>
</dbReference>
<feature type="region of interest" description="N-terminal hotdog fold" evidence="8">
    <location>
        <begin position="2185"/>
        <end position="2325"/>
    </location>
</feature>
<evidence type="ECO:0000259" key="11">
    <source>
        <dbReference type="PROSITE" id="PS52019"/>
    </source>
</evidence>
<dbReference type="PROSITE" id="PS52004">
    <property type="entry name" value="KS3_2"/>
    <property type="match status" value="1"/>
</dbReference>
<dbReference type="GO" id="GO:0006633">
    <property type="term" value="P:fatty acid biosynthetic process"/>
    <property type="evidence" value="ECO:0007669"/>
    <property type="project" value="InterPro"/>
</dbReference>
<dbReference type="InterPro" id="IPR014031">
    <property type="entry name" value="Ketoacyl_synth_C"/>
</dbReference>
<comment type="caution">
    <text evidence="12">The sequence shown here is derived from an EMBL/GenBank/DDBJ whole genome shotgun (WGS) entry which is preliminary data.</text>
</comment>
<evidence type="ECO:0000259" key="10">
    <source>
        <dbReference type="PROSITE" id="PS52004"/>
    </source>
</evidence>
<dbReference type="InterPro" id="IPR036736">
    <property type="entry name" value="ACP-like_sf"/>
</dbReference>
<dbReference type="EMBL" id="JAQGDS010000005">
    <property type="protein sequence ID" value="KAJ6260165.1"/>
    <property type="molecule type" value="Genomic_DNA"/>
</dbReference>
<evidence type="ECO:0000313" key="13">
    <source>
        <dbReference type="Proteomes" id="UP001221413"/>
    </source>
</evidence>
<dbReference type="Pfam" id="PF14765">
    <property type="entry name" value="PS-DH"/>
    <property type="match status" value="1"/>
</dbReference>
<evidence type="ECO:0008006" key="14">
    <source>
        <dbReference type="Google" id="ProtNLM"/>
    </source>
</evidence>
<reference evidence="12" key="1">
    <citation type="submission" date="2023-01" db="EMBL/GenBank/DDBJ databases">
        <title>The chitinases involved in constricting ring structure development in the nematode-trapping fungus Drechslerella dactyloides.</title>
        <authorList>
            <person name="Wang R."/>
            <person name="Zhang L."/>
            <person name="Tang P."/>
            <person name="Li S."/>
            <person name="Liang L."/>
        </authorList>
    </citation>
    <scope>NUCLEOTIDE SEQUENCE</scope>
    <source>
        <strain evidence="12">YMF1.00031</strain>
    </source>
</reference>
<dbReference type="Proteomes" id="UP001221413">
    <property type="component" value="Unassembled WGS sequence"/>
</dbReference>
<organism evidence="12 13">
    <name type="scientific">Drechslerella dactyloides</name>
    <name type="common">Nematode-trapping fungus</name>
    <name type="synonym">Arthrobotrys dactyloides</name>
    <dbReference type="NCBI Taxonomy" id="74499"/>
    <lineage>
        <taxon>Eukaryota</taxon>
        <taxon>Fungi</taxon>
        <taxon>Dikarya</taxon>
        <taxon>Ascomycota</taxon>
        <taxon>Pezizomycotina</taxon>
        <taxon>Orbiliomycetes</taxon>
        <taxon>Orbiliales</taxon>
        <taxon>Orbiliaceae</taxon>
        <taxon>Drechslerella</taxon>
    </lineage>
</organism>
<evidence type="ECO:0000256" key="2">
    <source>
        <dbReference type="ARBA" id="ARBA00022553"/>
    </source>
</evidence>
<dbReference type="Pfam" id="PF02801">
    <property type="entry name" value="Ketoacyl-synt_C"/>
    <property type="match status" value="1"/>
</dbReference>
<dbReference type="Gene3D" id="3.10.129.110">
    <property type="entry name" value="Polyketide synthase dehydratase"/>
    <property type="match status" value="1"/>
</dbReference>
<dbReference type="SMART" id="SM00822">
    <property type="entry name" value="PKS_KR"/>
    <property type="match status" value="1"/>
</dbReference>
<dbReference type="SUPFAM" id="SSF51735">
    <property type="entry name" value="NAD(P)-binding Rossmann-fold domains"/>
    <property type="match status" value="2"/>
</dbReference>
<accession>A0AAD6IWS9</accession>
<dbReference type="InterPro" id="IPR016036">
    <property type="entry name" value="Malonyl_transacylase_ACP-bd"/>
</dbReference>
<dbReference type="CDD" id="cd00833">
    <property type="entry name" value="PKS"/>
    <property type="match status" value="1"/>
</dbReference>
<evidence type="ECO:0000259" key="9">
    <source>
        <dbReference type="PROSITE" id="PS50075"/>
    </source>
</evidence>
<dbReference type="InterPro" id="IPR014030">
    <property type="entry name" value="Ketoacyl_synth_N"/>
</dbReference>
<dbReference type="InterPro" id="IPR013968">
    <property type="entry name" value="PKS_KR"/>
</dbReference>
<evidence type="ECO:0000256" key="5">
    <source>
        <dbReference type="ARBA" id="ARBA00023002"/>
    </source>
</evidence>
<dbReference type="InterPro" id="IPR049551">
    <property type="entry name" value="PKS_DH_C"/>
</dbReference>
<keyword evidence="6" id="KW-0511">Multifunctional enzyme</keyword>
<dbReference type="Pfam" id="PF08659">
    <property type="entry name" value="KR"/>
    <property type="match status" value="1"/>
</dbReference>